<evidence type="ECO:0000256" key="5">
    <source>
        <dbReference type="ARBA" id="ARBA00022679"/>
    </source>
</evidence>
<keyword evidence="6" id="KW-0256">Endoplasmic reticulum</keyword>
<evidence type="ECO:0000256" key="2">
    <source>
        <dbReference type="ARBA" id="ARBA00004586"/>
    </source>
</evidence>
<keyword evidence="12" id="KW-0812">Transmembrane</keyword>
<evidence type="ECO:0000256" key="6">
    <source>
        <dbReference type="ARBA" id="ARBA00022824"/>
    </source>
</evidence>
<feature type="region of interest" description="Disordered" evidence="11">
    <location>
        <begin position="1"/>
        <end position="35"/>
    </location>
</feature>
<evidence type="ECO:0000313" key="16">
    <source>
        <dbReference type="Proteomes" id="UP000236161"/>
    </source>
</evidence>
<comment type="subcellular location">
    <subcellularLocation>
        <location evidence="1">Cell membrane</location>
        <topology evidence="1">Single-pass membrane protein</topology>
    </subcellularLocation>
    <subcellularLocation>
        <location evidence="2">Endoplasmic reticulum membrane</location>
    </subcellularLocation>
</comment>
<keyword evidence="16" id="KW-1185">Reference proteome</keyword>
<feature type="domain" description="O-acyltransferase WSD1-like N-terminal" evidence="13">
    <location>
        <begin position="68"/>
        <end position="204"/>
    </location>
</feature>
<evidence type="ECO:0000259" key="13">
    <source>
        <dbReference type="Pfam" id="PF03007"/>
    </source>
</evidence>
<dbReference type="PANTHER" id="PTHR31650">
    <property type="entry name" value="O-ACYLTRANSFERASE (WSD1-LIKE) FAMILY PROTEIN"/>
    <property type="match status" value="1"/>
</dbReference>
<organism evidence="15 16">
    <name type="scientific">Apostasia shenzhenica</name>
    <dbReference type="NCBI Taxonomy" id="1088818"/>
    <lineage>
        <taxon>Eukaryota</taxon>
        <taxon>Viridiplantae</taxon>
        <taxon>Streptophyta</taxon>
        <taxon>Embryophyta</taxon>
        <taxon>Tracheophyta</taxon>
        <taxon>Spermatophyta</taxon>
        <taxon>Magnoliopsida</taxon>
        <taxon>Liliopsida</taxon>
        <taxon>Asparagales</taxon>
        <taxon>Orchidaceae</taxon>
        <taxon>Apostasioideae</taxon>
        <taxon>Apostasia</taxon>
    </lineage>
</organism>
<evidence type="ECO:0000256" key="11">
    <source>
        <dbReference type="SAM" id="MobiDB-lite"/>
    </source>
</evidence>
<dbReference type="InterPro" id="IPR004255">
    <property type="entry name" value="O-acyltransferase_WSD1_N"/>
</dbReference>
<dbReference type="AlphaFoldDB" id="A0A2I0ACU7"/>
<evidence type="ECO:0000256" key="8">
    <source>
        <dbReference type="ARBA" id="ARBA00024360"/>
    </source>
</evidence>
<evidence type="ECO:0000256" key="7">
    <source>
        <dbReference type="ARBA" id="ARBA00023315"/>
    </source>
</evidence>
<dbReference type="InterPro" id="IPR009721">
    <property type="entry name" value="O-acyltransferase_WSD1_C"/>
</dbReference>
<feature type="domain" description="O-acyltransferase WSD1 C-terminal" evidence="14">
    <location>
        <begin position="345"/>
        <end position="501"/>
    </location>
</feature>
<dbReference type="GO" id="GO:0004144">
    <property type="term" value="F:diacylglycerol O-acyltransferase activity"/>
    <property type="evidence" value="ECO:0007669"/>
    <property type="project" value="UniProtKB-EC"/>
</dbReference>
<feature type="transmembrane region" description="Helical" evidence="12">
    <location>
        <begin position="218"/>
        <end position="246"/>
    </location>
</feature>
<comment type="catalytic activity">
    <reaction evidence="9">
        <text>a long chain fatty alcohol + a fatty acyl-CoA = a long-chain alcohol wax ester + CoA</text>
        <dbReference type="Rhea" id="RHEA:38443"/>
        <dbReference type="ChEBI" id="CHEBI:17135"/>
        <dbReference type="ChEBI" id="CHEBI:57287"/>
        <dbReference type="ChEBI" id="CHEBI:77636"/>
        <dbReference type="ChEBI" id="CHEBI:235323"/>
        <dbReference type="EC" id="2.3.1.75"/>
    </reaction>
</comment>
<reference evidence="15 16" key="1">
    <citation type="journal article" date="2017" name="Nature">
        <title>The Apostasia genome and the evolution of orchids.</title>
        <authorList>
            <person name="Zhang G.Q."/>
            <person name="Liu K.W."/>
            <person name="Li Z."/>
            <person name="Lohaus R."/>
            <person name="Hsiao Y.Y."/>
            <person name="Niu S.C."/>
            <person name="Wang J.Y."/>
            <person name="Lin Y.C."/>
            <person name="Xu Q."/>
            <person name="Chen L.J."/>
            <person name="Yoshida K."/>
            <person name="Fujiwara S."/>
            <person name="Wang Z.W."/>
            <person name="Zhang Y.Q."/>
            <person name="Mitsuda N."/>
            <person name="Wang M."/>
            <person name="Liu G.H."/>
            <person name="Pecoraro L."/>
            <person name="Huang H.X."/>
            <person name="Xiao X.J."/>
            <person name="Lin M."/>
            <person name="Wu X.Y."/>
            <person name="Wu W.L."/>
            <person name="Chen Y.Y."/>
            <person name="Chang S.B."/>
            <person name="Sakamoto S."/>
            <person name="Ohme-Takagi M."/>
            <person name="Yagi M."/>
            <person name="Zeng S.J."/>
            <person name="Shen C.Y."/>
            <person name="Yeh C.M."/>
            <person name="Luo Y.B."/>
            <person name="Tsai W.C."/>
            <person name="Van de Peer Y."/>
            <person name="Liu Z.J."/>
        </authorList>
    </citation>
    <scope>NUCLEOTIDE SEQUENCE [LARGE SCALE GENOMIC DNA]</scope>
    <source>
        <strain evidence="16">cv. Shenzhen</strain>
        <tissue evidence="15">Stem</tissue>
    </source>
</reference>
<dbReference type="SUPFAM" id="SSF52777">
    <property type="entry name" value="CoA-dependent acyltransferases"/>
    <property type="match status" value="1"/>
</dbReference>
<dbReference type="STRING" id="1088818.A0A2I0ACU7"/>
<dbReference type="PANTHER" id="PTHR31650:SF1">
    <property type="entry name" value="WAX ESTER SYNTHASE_DIACYLGLYCEROL ACYLTRANSFERASE 4-RELATED"/>
    <property type="match status" value="1"/>
</dbReference>
<keyword evidence="5 15" id="KW-0808">Transferase</keyword>
<evidence type="ECO:0000259" key="14">
    <source>
        <dbReference type="Pfam" id="PF06974"/>
    </source>
</evidence>
<evidence type="ECO:0000256" key="4">
    <source>
        <dbReference type="ARBA" id="ARBA00005189"/>
    </source>
</evidence>
<keyword evidence="12" id="KW-0472">Membrane</keyword>
<evidence type="ECO:0000256" key="12">
    <source>
        <dbReference type="SAM" id="Phobius"/>
    </source>
</evidence>
<dbReference type="Pfam" id="PF06974">
    <property type="entry name" value="WS_DGAT_C"/>
    <property type="match status" value="1"/>
</dbReference>
<comment type="pathway">
    <text evidence="3">Glycerolipid metabolism; triacylglycerol biosynthesis.</text>
</comment>
<dbReference type="InterPro" id="IPR045034">
    <property type="entry name" value="O-acyltransferase_WSD1-like"/>
</dbReference>
<sequence>MSTAEEASRRTRRRPMVRIATPLAPVTPPEASEGQPLSPAAMIFRQPQLNCHIIAILGFGKIVGAEEVKAGLEATLVRHPRFSSVQVTDASGRQKLRWVRTKVNLDDHVVYPDLGPAAVAGDPSVGDHFVENYTSALFRSQLNPSKPLWDLHILAVRTSEAACVAIFRIHHSLGDGISLISLFLACTRKISDPESRPSLPEPRRRSAFVIPDAKSRMLLIWIWTFLVYAWNTFVDVFIFFISAAFLKDTKTPIMGTDGVEYQPKRIVHRTISLDDLKAIKEAMECTINDVLVGVTSAALSRYLSRSYGGCLPENLRIRTTLLVNIRSTAGITELADMMKDSGAKWGNQLGYILLRFPIMKCENPLNYIRKGKTIADRKKKSLEAIFTYNSAMLIVKFFGIEAATALCHRILSNTTLSFSCIVGPTEEIGFCGSPLVYIAPTVYGHPQILMLACFSVNMQALTMHFQSYMNKMKVVLAVDEVVIPNPNMLLDDISESLRLIKAAAIRASRS</sequence>
<dbReference type="EC" id="2.3.1.20" evidence="15"/>
<keyword evidence="12" id="KW-1133">Transmembrane helix</keyword>
<gene>
    <name evidence="15" type="primary">WSD1</name>
    <name evidence="15" type="ORF">AXF42_Ash010066</name>
</gene>
<proteinExistence type="inferred from homology"/>
<evidence type="ECO:0000256" key="1">
    <source>
        <dbReference type="ARBA" id="ARBA00004162"/>
    </source>
</evidence>
<dbReference type="GO" id="GO:0005789">
    <property type="term" value="C:endoplasmic reticulum membrane"/>
    <property type="evidence" value="ECO:0007669"/>
    <property type="project" value="UniProtKB-SubCell"/>
</dbReference>
<comment type="similarity">
    <text evidence="8">In the N-terminal section; belongs to the long-chain O-acyltransferase family.</text>
</comment>
<accession>A0A2I0ACU7</accession>
<evidence type="ECO:0000313" key="15">
    <source>
        <dbReference type="EMBL" id="PKA53336.1"/>
    </source>
</evidence>
<evidence type="ECO:0000256" key="9">
    <source>
        <dbReference type="ARBA" id="ARBA00047604"/>
    </source>
</evidence>
<dbReference type="GO" id="GO:0047196">
    <property type="term" value="F:long-chain-alcohol O-fatty-acyltransferase activity"/>
    <property type="evidence" value="ECO:0007669"/>
    <property type="project" value="UniProtKB-EC"/>
</dbReference>
<dbReference type="EC" id="2.3.1.75" evidence="15"/>
<dbReference type="Proteomes" id="UP000236161">
    <property type="component" value="Unassembled WGS sequence"/>
</dbReference>
<dbReference type="GO" id="GO:0005886">
    <property type="term" value="C:plasma membrane"/>
    <property type="evidence" value="ECO:0007669"/>
    <property type="project" value="UniProtKB-SubCell"/>
</dbReference>
<dbReference type="GO" id="GO:0019432">
    <property type="term" value="P:triglyceride biosynthetic process"/>
    <property type="evidence" value="ECO:0007669"/>
    <property type="project" value="UniProtKB-UniPathway"/>
</dbReference>
<dbReference type="UniPathway" id="UPA00282"/>
<name>A0A2I0ACU7_9ASPA</name>
<comment type="catalytic activity">
    <reaction evidence="10">
        <text>an acyl-CoA + a 1,2-diacyl-sn-glycerol = a triacyl-sn-glycerol + CoA</text>
        <dbReference type="Rhea" id="RHEA:10868"/>
        <dbReference type="ChEBI" id="CHEBI:17815"/>
        <dbReference type="ChEBI" id="CHEBI:57287"/>
        <dbReference type="ChEBI" id="CHEBI:58342"/>
        <dbReference type="ChEBI" id="CHEBI:64615"/>
        <dbReference type="EC" id="2.3.1.20"/>
    </reaction>
</comment>
<evidence type="ECO:0000256" key="3">
    <source>
        <dbReference type="ARBA" id="ARBA00004771"/>
    </source>
</evidence>
<dbReference type="EMBL" id="KZ451999">
    <property type="protein sequence ID" value="PKA53336.1"/>
    <property type="molecule type" value="Genomic_DNA"/>
</dbReference>
<keyword evidence="7 15" id="KW-0012">Acyltransferase</keyword>
<dbReference type="Pfam" id="PF03007">
    <property type="entry name" value="WS_DGAT_cat"/>
    <property type="match status" value="1"/>
</dbReference>
<comment type="pathway">
    <text evidence="4">Lipid metabolism.</text>
</comment>
<protein>
    <submittedName>
        <fullName evidence="15">O-acyltransferase WSD1</fullName>
        <ecNumber evidence="15">2.3.1.20</ecNumber>
        <ecNumber evidence="15">2.3.1.75</ecNumber>
    </submittedName>
</protein>
<evidence type="ECO:0000256" key="10">
    <source>
        <dbReference type="ARBA" id="ARBA00048109"/>
    </source>
</evidence>
<dbReference type="OrthoDB" id="619536at2759"/>